<proteinExistence type="predicted"/>
<dbReference type="NCBIfam" id="TIGR00254">
    <property type="entry name" value="GGDEF"/>
    <property type="match status" value="1"/>
</dbReference>
<dbReference type="InterPro" id="IPR029151">
    <property type="entry name" value="Sensor-like_sf"/>
</dbReference>
<evidence type="ECO:0000259" key="2">
    <source>
        <dbReference type="PROSITE" id="PS50883"/>
    </source>
</evidence>
<dbReference type="SMART" id="SM00267">
    <property type="entry name" value="GGDEF"/>
    <property type="match status" value="1"/>
</dbReference>
<dbReference type="SMART" id="SM00052">
    <property type="entry name" value="EAL"/>
    <property type="match status" value="1"/>
</dbReference>
<dbReference type="PROSITE" id="PS50885">
    <property type="entry name" value="HAMP"/>
    <property type="match status" value="1"/>
</dbReference>
<dbReference type="PROSITE" id="PS50883">
    <property type="entry name" value="EAL"/>
    <property type="match status" value="1"/>
</dbReference>
<dbReference type="SUPFAM" id="SSF103190">
    <property type="entry name" value="Sensory domain-like"/>
    <property type="match status" value="1"/>
</dbReference>
<dbReference type="CDD" id="cd01949">
    <property type="entry name" value="GGDEF"/>
    <property type="match status" value="1"/>
</dbReference>
<dbReference type="OrthoDB" id="23692at2"/>
<dbReference type="Gene3D" id="3.30.70.270">
    <property type="match status" value="1"/>
</dbReference>
<dbReference type="PROSITE" id="PS50887">
    <property type="entry name" value="GGDEF"/>
    <property type="match status" value="1"/>
</dbReference>
<name>A0A516SG06_9NEIS</name>
<dbReference type="Pfam" id="PF00990">
    <property type="entry name" value="GGDEF"/>
    <property type="match status" value="1"/>
</dbReference>
<accession>A0A516SG06</accession>
<evidence type="ECO:0000313" key="5">
    <source>
        <dbReference type="EMBL" id="QDQ27095.1"/>
    </source>
</evidence>
<dbReference type="InterPro" id="IPR035919">
    <property type="entry name" value="EAL_sf"/>
</dbReference>
<dbReference type="GO" id="GO:0016020">
    <property type="term" value="C:membrane"/>
    <property type="evidence" value="ECO:0007669"/>
    <property type="project" value="InterPro"/>
</dbReference>
<dbReference type="Pfam" id="PF00563">
    <property type="entry name" value="EAL"/>
    <property type="match status" value="1"/>
</dbReference>
<dbReference type="InterPro" id="IPR029150">
    <property type="entry name" value="dCache_3"/>
</dbReference>
<keyword evidence="1" id="KW-0812">Transmembrane</keyword>
<dbReference type="SMART" id="SM00304">
    <property type="entry name" value="HAMP"/>
    <property type="match status" value="1"/>
</dbReference>
<dbReference type="PANTHER" id="PTHR44757">
    <property type="entry name" value="DIGUANYLATE CYCLASE DGCP"/>
    <property type="match status" value="1"/>
</dbReference>
<dbReference type="Gene3D" id="3.20.20.450">
    <property type="entry name" value="EAL domain"/>
    <property type="match status" value="1"/>
</dbReference>
<dbReference type="InterPro" id="IPR029787">
    <property type="entry name" value="Nucleotide_cyclase"/>
</dbReference>
<evidence type="ECO:0000313" key="6">
    <source>
        <dbReference type="Proteomes" id="UP000317550"/>
    </source>
</evidence>
<evidence type="ECO:0000259" key="4">
    <source>
        <dbReference type="PROSITE" id="PS50887"/>
    </source>
</evidence>
<dbReference type="AlphaFoldDB" id="A0A516SG06"/>
<dbReference type="CDD" id="cd06225">
    <property type="entry name" value="HAMP"/>
    <property type="match status" value="1"/>
</dbReference>
<feature type="domain" description="GGDEF" evidence="4">
    <location>
        <begin position="381"/>
        <end position="513"/>
    </location>
</feature>
<dbReference type="InterPro" id="IPR003660">
    <property type="entry name" value="HAMP_dom"/>
</dbReference>
<dbReference type="EMBL" id="CP041730">
    <property type="protein sequence ID" value="QDQ27095.1"/>
    <property type="molecule type" value="Genomic_DNA"/>
</dbReference>
<dbReference type="InterPro" id="IPR000160">
    <property type="entry name" value="GGDEF_dom"/>
</dbReference>
<feature type="transmembrane region" description="Helical" evidence="1">
    <location>
        <begin position="266"/>
        <end position="288"/>
    </location>
</feature>
<feature type="domain" description="HAMP" evidence="3">
    <location>
        <begin position="293"/>
        <end position="345"/>
    </location>
</feature>
<dbReference type="PANTHER" id="PTHR44757:SF2">
    <property type="entry name" value="BIOFILM ARCHITECTURE MAINTENANCE PROTEIN MBAA"/>
    <property type="match status" value="1"/>
</dbReference>
<dbReference type="RefSeq" id="WP_144278488.1">
    <property type="nucleotide sequence ID" value="NZ_CP041730.1"/>
</dbReference>
<organism evidence="5 6">
    <name type="scientific">Chitinimonas arctica</name>
    <dbReference type="NCBI Taxonomy" id="2594795"/>
    <lineage>
        <taxon>Bacteria</taxon>
        <taxon>Pseudomonadati</taxon>
        <taxon>Pseudomonadota</taxon>
        <taxon>Betaproteobacteria</taxon>
        <taxon>Neisseriales</taxon>
        <taxon>Chitinibacteraceae</taxon>
        <taxon>Chitinimonas</taxon>
    </lineage>
</organism>
<evidence type="ECO:0000256" key="1">
    <source>
        <dbReference type="SAM" id="Phobius"/>
    </source>
</evidence>
<dbReference type="KEGG" id="cari:FNU76_12385"/>
<gene>
    <name evidence="5" type="ORF">FNU76_12385</name>
</gene>
<keyword evidence="1" id="KW-0472">Membrane</keyword>
<dbReference type="InterPro" id="IPR052155">
    <property type="entry name" value="Biofilm_reg_signaling"/>
</dbReference>
<reference evidence="6" key="1">
    <citation type="submission" date="2019-07" db="EMBL/GenBank/DDBJ databases">
        <title>Chitinimonas sp. nov., isolated from Ny-Alesund, arctica soil.</title>
        <authorList>
            <person name="Xu Q."/>
            <person name="Peng F."/>
        </authorList>
    </citation>
    <scope>NUCLEOTIDE SEQUENCE [LARGE SCALE GENOMIC DNA]</scope>
    <source>
        <strain evidence="6">R3-44</strain>
    </source>
</reference>
<dbReference type="CDD" id="cd01948">
    <property type="entry name" value="EAL"/>
    <property type="match status" value="1"/>
</dbReference>
<dbReference type="SUPFAM" id="SSF158472">
    <property type="entry name" value="HAMP domain-like"/>
    <property type="match status" value="1"/>
</dbReference>
<dbReference type="SUPFAM" id="SSF141868">
    <property type="entry name" value="EAL domain-like"/>
    <property type="match status" value="1"/>
</dbReference>
<protein>
    <submittedName>
        <fullName evidence="5">EAL domain-containing protein</fullName>
    </submittedName>
</protein>
<dbReference type="InterPro" id="IPR043128">
    <property type="entry name" value="Rev_trsase/Diguanyl_cyclase"/>
</dbReference>
<feature type="transmembrane region" description="Helical" evidence="1">
    <location>
        <begin position="6"/>
        <end position="29"/>
    </location>
</feature>
<sequence>MRTDSLSFRIVVFFFSLLAVVLLATFVLVSVANLRISRETAAHELLTGERVFRRLLEQNGSQLTLGAQVLARDFGFRDAIATGETDTIVDALRNHGGRIGADLVMLSDLNDRIQADTVRPERTGQPYPFRRLLAKAGAQGGASGIERIDGRLYQLVAVPVRAPATIGWITMGFEINDGTAADLRSLAGLQVSFLGHGRSGWVMLASTLLPEQRAGLTEQLSPEQSASRLVLAGEDYQTRLFQLGDSPEGPIYALLARSLMEALAPFYQLQGTLIVLALIALAVCLLAGTRIARRITDPLRALSRVAERIQQGDYQQQIDRKNSSEIGRLAGSLAHMQAAIGERENRISKLAYEDPLTGLPNRVRFNQLLAEAIEAAARQGSALTVLLVNLDRFQQINDTLGHPMGDRVLAEVGSRLRSSVRQEDSVARLSGDDFALLLPGVRVADAPATLERIHRMFDRRFVLENRPLDLRAGMGAAGFPDHADNAIDLIRSADLAMYRAKRTGERHIIYDPGMQTFREEHLSLLGDLQQAVEHNQLTLYYQPKVNLATGRADEAEALVRWIHPDKGFIPPGEFVPFAEQTGYIREVTRWVLAHAIATAGAWALAGRPVKLSVNLATRDLLDRDLPSLVAELLEQASLSPDYLCLEITESGLMADPAKALAVLQQLRAMGLSIAIDDYGTGYSSLAYIRRLPVTELKIDRAFMIELVHNDSDRQIVRSTVELGHRLGLKVVAEGVEDHATVALLRAMGCDQVQGYVFAKPMPAEDFIRWREALDARNLSADALSPSP</sequence>
<keyword evidence="6" id="KW-1185">Reference proteome</keyword>
<dbReference type="GO" id="GO:0007165">
    <property type="term" value="P:signal transduction"/>
    <property type="evidence" value="ECO:0007669"/>
    <property type="project" value="InterPro"/>
</dbReference>
<evidence type="ECO:0000259" key="3">
    <source>
        <dbReference type="PROSITE" id="PS50885"/>
    </source>
</evidence>
<keyword evidence="1" id="KW-1133">Transmembrane helix</keyword>
<dbReference type="Gene3D" id="6.10.340.10">
    <property type="match status" value="1"/>
</dbReference>
<dbReference type="Proteomes" id="UP000317550">
    <property type="component" value="Chromosome"/>
</dbReference>
<dbReference type="Pfam" id="PF14827">
    <property type="entry name" value="dCache_3"/>
    <property type="match status" value="1"/>
</dbReference>
<dbReference type="Pfam" id="PF00672">
    <property type="entry name" value="HAMP"/>
    <property type="match status" value="1"/>
</dbReference>
<feature type="domain" description="EAL" evidence="2">
    <location>
        <begin position="521"/>
        <end position="774"/>
    </location>
</feature>
<dbReference type="SUPFAM" id="SSF55073">
    <property type="entry name" value="Nucleotide cyclase"/>
    <property type="match status" value="1"/>
</dbReference>
<dbReference type="InterPro" id="IPR001633">
    <property type="entry name" value="EAL_dom"/>
</dbReference>